<evidence type="ECO:0000313" key="3">
    <source>
        <dbReference type="Proteomes" id="UP000035720"/>
    </source>
</evidence>
<evidence type="ECO:0000313" key="2">
    <source>
        <dbReference type="EMBL" id="CCI54421.1"/>
    </source>
</evidence>
<dbReference type="Proteomes" id="UP000035720">
    <property type="component" value="Unassembled WGS sequence"/>
</dbReference>
<comment type="caution">
    <text evidence="2">The sequence shown here is derived from an EMBL/GenBank/DDBJ whole genome shotgun (WGS) entry which is preliminary data.</text>
</comment>
<proteinExistence type="predicted"/>
<gene>
    <name evidence="2" type="ORF">BN13_700004</name>
</gene>
<feature type="region of interest" description="Disordered" evidence="1">
    <location>
        <begin position="101"/>
        <end position="140"/>
    </location>
</feature>
<evidence type="ECO:0000256" key="1">
    <source>
        <dbReference type="SAM" id="MobiDB-lite"/>
    </source>
</evidence>
<dbReference type="EMBL" id="CAJC01000184">
    <property type="protein sequence ID" value="CCI54421.1"/>
    <property type="molecule type" value="Genomic_DNA"/>
</dbReference>
<feature type="region of interest" description="Disordered" evidence="1">
    <location>
        <begin position="1"/>
        <end position="58"/>
    </location>
</feature>
<organism evidence="2 3">
    <name type="scientific">Nostocoides jenkinsii Ben 74</name>
    <dbReference type="NCBI Taxonomy" id="1193518"/>
    <lineage>
        <taxon>Bacteria</taxon>
        <taxon>Bacillati</taxon>
        <taxon>Actinomycetota</taxon>
        <taxon>Actinomycetes</taxon>
        <taxon>Micrococcales</taxon>
        <taxon>Intrasporangiaceae</taxon>
        <taxon>Nostocoides</taxon>
    </lineage>
</organism>
<feature type="compositionally biased region" description="Basic and acidic residues" evidence="1">
    <location>
        <begin position="18"/>
        <end position="48"/>
    </location>
</feature>
<name>A0A077MAR9_9MICO</name>
<feature type="compositionally biased region" description="Basic residues" evidence="1">
    <location>
        <begin position="1"/>
        <end position="15"/>
    </location>
</feature>
<accession>A0A077MAR9</accession>
<sequence length="140" mass="15129">MAARPRHAGSRRNGGHKAVPDRAVDLKNHPELDVDEVPPHPRSRDLKLHGGQPVGPQDSVERSVFKQALHAGVDISEGEFEGASVRMCPGVPERRGQLWDAAHADPDGVGGQGHGITGSHSRLGGEIEHRLRRDRYSAVP</sequence>
<protein>
    <submittedName>
        <fullName evidence="2">Uncharacterized protein</fullName>
    </submittedName>
</protein>
<keyword evidence="3" id="KW-1185">Reference proteome</keyword>
<dbReference type="AlphaFoldDB" id="A0A077MAR9"/>
<feature type="compositionally biased region" description="Basic and acidic residues" evidence="1">
    <location>
        <begin position="123"/>
        <end position="140"/>
    </location>
</feature>
<reference evidence="2 3" key="1">
    <citation type="journal article" date="2013" name="ISME J.">
        <title>A metabolic model for members of the genus Tetrasphaera involved in enhanced biological phosphorus removal.</title>
        <authorList>
            <person name="Kristiansen R."/>
            <person name="Nguyen H.T.T."/>
            <person name="Saunders A.M."/>
            <person name="Nielsen J.L."/>
            <person name="Wimmer R."/>
            <person name="Le V.Q."/>
            <person name="McIlroy S.J."/>
            <person name="Petrovski S."/>
            <person name="Seviour R.J."/>
            <person name="Calteau A."/>
            <person name="Nielsen K.L."/>
            <person name="Nielsen P.H."/>
        </authorList>
    </citation>
    <scope>NUCLEOTIDE SEQUENCE [LARGE SCALE GENOMIC DNA]</scope>
    <source>
        <strain evidence="2 3">Ben 74</strain>
    </source>
</reference>